<dbReference type="AlphaFoldDB" id="Q5Z4I2"/>
<organism evidence="2 3">
    <name type="scientific">Oryza sativa subsp. japonica</name>
    <name type="common">Rice</name>
    <dbReference type="NCBI Taxonomy" id="39947"/>
    <lineage>
        <taxon>Eukaryota</taxon>
        <taxon>Viridiplantae</taxon>
        <taxon>Streptophyta</taxon>
        <taxon>Embryophyta</taxon>
        <taxon>Tracheophyta</taxon>
        <taxon>Spermatophyta</taxon>
        <taxon>Magnoliopsida</taxon>
        <taxon>Liliopsida</taxon>
        <taxon>Poales</taxon>
        <taxon>Poaceae</taxon>
        <taxon>BOP clade</taxon>
        <taxon>Oryzoideae</taxon>
        <taxon>Oryzeae</taxon>
        <taxon>Oryzinae</taxon>
        <taxon>Oryza</taxon>
        <taxon>Oryza sativa</taxon>
    </lineage>
</organism>
<proteinExistence type="predicted"/>
<accession>Q5Z4I2</accession>
<dbReference type="Proteomes" id="UP000000763">
    <property type="component" value="Chromosome 6"/>
</dbReference>
<reference evidence="2" key="2">
    <citation type="submission" date="2002-12" db="EMBL/GenBank/DDBJ databases">
        <title>Oryza sativa nipponbare(GA3) genomic DNA, chromosome 6, BAC clone:OSJNBa0076I16.</title>
        <authorList>
            <person name="Sasaki T."/>
            <person name="Matsumoto T."/>
            <person name="Katayose Y."/>
        </authorList>
    </citation>
    <scope>NUCLEOTIDE SEQUENCE</scope>
</reference>
<gene>
    <name evidence="2" type="ORF">OSJNBa0076I16.6</name>
    <name evidence="1" type="ORF">P0541C02.29</name>
</gene>
<evidence type="ECO:0000313" key="2">
    <source>
        <dbReference type="EMBL" id="BAD62350.1"/>
    </source>
</evidence>
<sequence>MSIQLATSPGVCTFSADDHLGMHGCTGPWILAHKMCVRAARREAADCLPGQPIMSVHADRWNDKEA</sequence>
<dbReference type="EMBL" id="AP003769">
    <property type="protein sequence ID" value="BAD61731.1"/>
    <property type="molecule type" value="Genomic_DNA"/>
</dbReference>
<protein>
    <submittedName>
        <fullName evidence="2">Uncharacterized protein</fullName>
    </submittedName>
</protein>
<evidence type="ECO:0000313" key="1">
    <source>
        <dbReference type="EMBL" id="BAD61731.1"/>
    </source>
</evidence>
<evidence type="ECO:0000313" key="3">
    <source>
        <dbReference type="Proteomes" id="UP000000763"/>
    </source>
</evidence>
<dbReference type="EMBL" id="AP006065">
    <property type="protein sequence ID" value="BAD62350.1"/>
    <property type="molecule type" value="Genomic_DNA"/>
</dbReference>
<reference evidence="1" key="1">
    <citation type="submission" date="2001-06" db="EMBL/GenBank/DDBJ databases">
        <title>Oryza sativa nipponbare(GA3) genomic DNA, chromosome 6, PAC clone:P0541C02.</title>
        <authorList>
            <person name="Sasaki T."/>
            <person name="Matsumoto T."/>
            <person name="Yamamoto K."/>
        </authorList>
    </citation>
    <scope>NUCLEOTIDE SEQUENCE</scope>
</reference>
<reference evidence="3" key="3">
    <citation type="journal article" date="2005" name="Nature">
        <title>The map-based sequence of the rice genome.</title>
        <authorList>
            <consortium name="International rice genome sequencing project (IRGSP)"/>
            <person name="Matsumoto T."/>
            <person name="Wu J."/>
            <person name="Kanamori H."/>
            <person name="Katayose Y."/>
            <person name="Fujisawa M."/>
            <person name="Namiki N."/>
            <person name="Mizuno H."/>
            <person name="Yamamoto K."/>
            <person name="Antonio B.A."/>
            <person name="Baba T."/>
            <person name="Sakata K."/>
            <person name="Nagamura Y."/>
            <person name="Aoki H."/>
            <person name="Arikawa K."/>
            <person name="Arita K."/>
            <person name="Bito T."/>
            <person name="Chiden Y."/>
            <person name="Fujitsuka N."/>
            <person name="Fukunaka R."/>
            <person name="Hamada M."/>
            <person name="Harada C."/>
            <person name="Hayashi A."/>
            <person name="Hijishita S."/>
            <person name="Honda M."/>
            <person name="Hosokawa S."/>
            <person name="Ichikawa Y."/>
            <person name="Idonuma A."/>
            <person name="Iijima M."/>
            <person name="Ikeda M."/>
            <person name="Ikeno M."/>
            <person name="Ito K."/>
            <person name="Ito S."/>
            <person name="Ito T."/>
            <person name="Ito Y."/>
            <person name="Ito Y."/>
            <person name="Iwabuchi A."/>
            <person name="Kamiya K."/>
            <person name="Karasawa W."/>
            <person name="Kurita K."/>
            <person name="Katagiri S."/>
            <person name="Kikuta A."/>
            <person name="Kobayashi H."/>
            <person name="Kobayashi N."/>
            <person name="Machita K."/>
            <person name="Maehara T."/>
            <person name="Masukawa M."/>
            <person name="Mizubayashi T."/>
            <person name="Mukai Y."/>
            <person name="Nagasaki H."/>
            <person name="Nagata Y."/>
            <person name="Naito S."/>
            <person name="Nakashima M."/>
            <person name="Nakama Y."/>
            <person name="Nakamichi Y."/>
            <person name="Nakamura M."/>
            <person name="Meguro A."/>
            <person name="Negishi M."/>
            <person name="Ohta I."/>
            <person name="Ohta T."/>
            <person name="Okamoto M."/>
            <person name="Ono N."/>
            <person name="Saji S."/>
            <person name="Sakaguchi M."/>
            <person name="Sakai K."/>
            <person name="Shibata M."/>
            <person name="Shimokawa T."/>
            <person name="Song J."/>
            <person name="Takazaki Y."/>
            <person name="Terasawa K."/>
            <person name="Tsugane M."/>
            <person name="Tsuji K."/>
            <person name="Ueda S."/>
            <person name="Waki K."/>
            <person name="Yamagata H."/>
            <person name="Yamamoto M."/>
            <person name="Yamamoto S."/>
            <person name="Yamane H."/>
            <person name="Yoshiki S."/>
            <person name="Yoshihara R."/>
            <person name="Yukawa K."/>
            <person name="Zhong H."/>
            <person name="Yano M."/>
            <person name="Yuan Q."/>
            <person name="Ouyang S."/>
            <person name="Liu J."/>
            <person name="Jones K.M."/>
            <person name="Gansberger K."/>
            <person name="Moffat K."/>
            <person name="Hill J."/>
            <person name="Bera J."/>
            <person name="Fadrosh D."/>
            <person name="Jin S."/>
            <person name="Johri S."/>
            <person name="Kim M."/>
            <person name="Overton L."/>
            <person name="Reardon M."/>
            <person name="Tsitrin T."/>
            <person name="Vuong H."/>
            <person name="Weaver B."/>
            <person name="Ciecko A."/>
            <person name="Tallon L."/>
            <person name="Jackson J."/>
            <person name="Pai G."/>
            <person name="Aken S.V."/>
            <person name="Utterback T."/>
            <person name="Reidmuller S."/>
            <person name="Feldblyum T."/>
            <person name="Hsiao J."/>
            <person name="Zismann V."/>
            <person name="Iobst S."/>
            <person name="de Vazeille A.R."/>
            <person name="Buell C.R."/>
            <person name="Ying K."/>
            <person name="Li Y."/>
            <person name="Lu T."/>
            <person name="Huang Y."/>
            <person name="Zhao Q."/>
            <person name="Feng Q."/>
            <person name="Zhang L."/>
            <person name="Zhu J."/>
            <person name="Weng Q."/>
            <person name="Mu J."/>
            <person name="Lu Y."/>
            <person name="Fan D."/>
            <person name="Liu Y."/>
            <person name="Guan J."/>
            <person name="Zhang Y."/>
            <person name="Yu S."/>
            <person name="Liu X."/>
            <person name="Zhang Y."/>
            <person name="Hong G."/>
            <person name="Han B."/>
            <person name="Choisne N."/>
            <person name="Demange N."/>
            <person name="Orjeda G."/>
            <person name="Samain S."/>
            <person name="Cattolico L."/>
            <person name="Pelletier E."/>
            <person name="Couloux A."/>
            <person name="Segurens B."/>
            <person name="Wincker P."/>
            <person name="D'Hont A."/>
            <person name="Scarpelli C."/>
            <person name="Weissenbach J."/>
            <person name="Salanoubat M."/>
            <person name="Quetier F."/>
            <person name="Yu Y."/>
            <person name="Kim H.R."/>
            <person name="Rambo T."/>
            <person name="Currie J."/>
            <person name="Collura K."/>
            <person name="Luo M."/>
            <person name="Yang T."/>
            <person name="Ammiraju J.S.S."/>
            <person name="Engler F."/>
            <person name="Soderlund C."/>
            <person name="Wing R.A."/>
            <person name="Palmer L.E."/>
            <person name="de la Bastide M."/>
            <person name="Spiegel L."/>
            <person name="Nascimento L."/>
            <person name="Zutavern T."/>
            <person name="O'Shaughnessy A."/>
            <person name="Dike S."/>
            <person name="Dedhia N."/>
            <person name="Preston R."/>
            <person name="Balija V."/>
            <person name="McCombie W.R."/>
            <person name="Chow T."/>
            <person name="Chen H."/>
            <person name="Chung M."/>
            <person name="Chen C."/>
            <person name="Shaw J."/>
            <person name="Wu H."/>
            <person name="Hsiao K."/>
            <person name="Chao Y."/>
            <person name="Chu M."/>
            <person name="Cheng C."/>
            <person name="Hour A."/>
            <person name="Lee P."/>
            <person name="Lin S."/>
            <person name="Lin Y."/>
            <person name="Liou J."/>
            <person name="Liu S."/>
            <person name="Hsing Y."/>
            <person name="Raghuvanshi S."/>
            <person name="Mohanty A."/>
            <person name="Bharti A.K."/>
            <person name="Gaur A."/>
            <person name="Gupta V."/>
            <person name="Kumar D."/>
            <person name="Ravi V."/>
            <person name="Vij S."/>
            <person name="Kapur A."/>
            <person name="Khurana P."/>
            <person name="Khurana P."/>
            <person name="Khurana J.P."/>
            <person name="Tyagi A.K."/>
            <person name="Gaikwad K."/>
            <person name="Singh A."/>
            <person name="Dalal V."/>
            <person name="Srivastava S."/>
            <person name="Dixit A."/>
            <person name="Pal A.K."/>
            <person name="Ghazi I.A."/>
            <person name="Yadav M."/>
            <person name="Pandit A."/>
            <person name="Bhargava A."/>
            <person name="Sureshbabu K."/>
            <person name="Batra K."/>
            <person name="Sharma T.R."/>
            <person name="Mohapatra T."/>
            <person name="Singh N.K."/>
            <person name="Messing J."/>
            <person name="Nelson A.B."/>
            <person name="Fuks G."/>
            <person name="Kavchok S."/>
            <person name="Keizer G."/>
            <person name="Linton E."/>
            <person name="Llaca V."/>
            <person name="Song R."/>
            <person name="Tanyolac B."/>
            <person name="Young S."/>
            <person name="Ho-Il K."/>
            <person name="Hahn J.H."/>
            <person name="Sangsakoo G."/>
            <person name="Vanavichit A."/>
            <person name="de Mattos Luiz.A.T."/>
            <person name="Zimmer P.D."/>
            <person name="Malone G."/>
            <person name="Dellagostin O."/>
            <person name="de Oliveira A.C."/>
            <person name="Bevan M."/>
            <person name="Bancroft I."/>
            <person name="Minx P."/>
            <person name="Cordum H."/>
            <person name="Wilson R."/>
            <person name="Cheng Z."/>
            <person name="Jin W."/>
            <person name="Jiang J."/>
            <person name="Leong S.A."/>
            <person name="Iwama H."/>
            <person name="Gojobori T."/>
            <person name="Itoh T."/>
            <person name="Niimura Y."/>
            <person name="Fujii Y."/>
            <person name="Habara T."/>
            <person name="Sakai H."/>
            <person name="Sato Y."/>
            <person name="Wilson G."/>
            <person name="Kumar K."/>
            <person name="McCouch S."/>
            <person name="Juretic N."/>
            <person name="Hoen D."/>
            <person name="Wright S."/>
            <person name="Bruskiewich R."/>
            <person name="Bureau T."/>
            <person name="Miyao A."/>
            <person name="Hirochika H."/>
            <person name="Nishikawa T."/>
            <person name="Kadowaki K."/>
            <person name="Sugiura M."/>
            <person name="Burr B."/>
            <person name="Sasaki T."/>
        </authorList>
    </citation>
    <scope>NUCLEOTIDE SEQUENCE [LARGE SCALE GENOMIC DNA]</scope>
    <source>
        <strain evidence="3">cv. Nipponbare</strain>
    </source>
</reference>
<name>Q5Z4I2_ORYSJ</name>
<reference evidence="3" key="4">
    <citation type="journal article" date="2008" name="Nucleic Acids Res.">
        <title>The rice annotation project database (RAP-DB): 2008 update.</title>
        <authorList>
            <consortium name="The rice annotation project (RAP)"/>
        </authorList>
    </citation>
    <scope>GENOME REANNOTATION</scope>
    <source>
        <strain evidence="3">cv. Nipponbare</strain>
    </source>
</reference>